<proteinExistence type="predicted"/>
<dbReference type="RefSeq" id="WP_171089355.1">
    <property type="nucleotide sequence ID" value="NZ_CP053069.1"/>
</dbReference>
<accession>A0A6M4GTD2</accession>
<dbReference type="KEGG" id="uru:DSM104443_00602"/>
<feature type="chain" id="PRO_5026780641" evidence="1">
    <location>
        <begin position="19"/>
        <end position="253"/>
    </location>
</feature>
<name>A0A6M4GTD2_9PROT</name>
<evidence type="ECO:0000313" key="3">
    <source>
        <dbReference type="Proteomes" id="UP000501534"/>
    </source>
</evidence>
<dbReference type="AlphaFoldDB" id="A0A6M4GTD2"/>
<organism evidence="2 3">
    <name type="scientific">Usitatibacter rugosus</name>
    <dbReference type="NCBI Taxonomy" id="2732067"/>
    <lineage>
        <taxon>Bacteria</taxon>
        <taxon>Pseudomonadati</taxon>
        <taxon>Pseudomonadota</taxon>
        <taxon>Betaproteobacteria</taxon>
        <taxon>Nitrosomonadales</taxon>
        <taxon>Usitatibacteraceae</taxon>
        <taxon>Usitatibacter</taxon>
    </lineage>
</organism>
<keyword evidence="1" id="KW-0732">Signal</keyword>
<dbReference type="EMBL" id="CP053069">
    <property type="protein sequence ID" value="QJR09553.1"/>
    <property type="molecule type" value="Genomic_DNA"/>
</dbReference>
<gene>
    <name evidence="2" type="ORF">DSM104443_00602</name>
</gene>
<feature type="signal peptide" evidence="1">
    <location>
        <begin position="1"/>
        <end position="18"/>
    </location>
</feature>
<evidence type="ECO:0000256" key="1">
    <source>
        <dbReference type="SAM" id="SignalP"/>
    </source>
</evidence>
<reference evidence="2 3" key="1">
    <citation type="submission" date="2020-04" db="EMBL/GenBank/DDBJ databases">
        <title>Usitatibacter rugosus gen. nov., sp. nov. and Usitatibacter palustris sp. nov., novel members of Usitatibacteraceae fam. nov. within the order Nitrosomonadales isolated from soil.</title>
        <authorList>
            <person name="Huber K.J."/>
            <person name="Neumann-Schaal M."/>
            <person name="Geppert A."/>
            <person name="Luckner M."/>
            <person name="Wanner G."/>
            <person name="Overmann J."/>
        </authorList>
    </citation>
    <scope>NUCLEOTIDE SEQUENCE [LARGE SCALE GENOMIC DNA]</scope>
    <source>
        <strain evidence="2 3">0125_3</strain>
    </source>
</reference>
<protein>
    <submittedName>
        <fullName evidence="2">Uncharacterized protein</fullName>
    </submittedName>
</protein>
<evidence type="ECO:0000313" key="2">
    <source>
        <dbReference type="EMBL" id="QJR09553.1"/>
    </source>
</evidence>
<sequence length="253" mass="27231">MKRILSILALLAAFPAAAAEYLIAPLIGDRLVVSFARMTTGSNLGASAEVLKFPKLPWDDAIATSVAEGVSAADDKATFKQLSFREGLPGVDTLDQAGEGEIAAALVKTLATLIDPAKKQYIVALWPRRADHLFKGIYAGIGRGRGSGLGFYVDRTTRTILEDTGERDTGFLGVFAYFDVGLIDPAASKVVARQRIVTTQHLTMAERPREAEKGDPWALLDDGEKYLAIRRMVVEQLGKAMPELMKGVAAAKP</sequence>
<dbReference type="Proteomes" id="UP000501534">
    <property type="component" value="Chromosome"/>
</dbReference>
<keyword evidence="3" id="KW-1185">Reference proteome</keyword>